<dbReference type="PROSITE" id="PS00211">
    <property type="entry name" value="ABC_TRANSPORTER_1"/>
    <property type="match status" value="1"/>
</dbReference>
<dbReference type="InterPro" id="IPR027417">
    <property type="entry name" value="P-loop_NTPase"/>
</dbReference>
<keyword evidence="1" id="KW-0813">Transport</keyword>
<protein>
    <submittedName>
        <fullName evidence="5">ABC transporter ATP-binding protein</fullName>
    </submittedName>
</protein>
<accession>A0A7X0W6S8</accession>
<dbReference type="CDD" id="cd03230">
    <property type="entry name" value="ABC_DR_subfamily_A"/>
    <property type="match status" value="1"/>
</dbReference>
<comment type="caution">
    <text evidence="5">The sequence shown here is derived from an EMBL/GenBank/DDBJ whole genome shotgun (WGS) entry which is preliminary data.</text>
</comment>
<organism evidence="5 6">
    <name type="scientific">Listeria welshimeri</name>
    <dbReference type="NCBI Taxonomy" id="1643"/>
    <lineage>
        <taxon>Bacteria</taxon>
        <taxon>Bacillati</taxon>
        <taxon>Bacillota</taxon>
        <taxon>Bacilli</taxon>
        <taxon>Bacillales</taxon>
        <taxon>Listeriaceae</taxon>
        <taxon>Listeria</taxon>
    </lineage>
</organism>
<dbReference type="GO" id="GO:0016887">
    <property type="term" value="F:ATP hydrolysis activity"/>
    <property type="evidence" value="ECO:0007669"/>
    <property type="project" value="InterPro"/>
</dbReference>
<keyword evidence="2" id="KW-0547">Nucleotide-binding</keyword>
<dbReference type="InterPro" id="IPR003439">
    <property type="entry name" value="ABC_transporter-like_ATP-bd"/>
</dbReference>
<dbReference type="SMART" id="SM00382">
    <property type="entry name" value="AAA"/>
    <property type="match status" value="1"/>
</dbReference>
<dbReference type="AlphaFoldDB" id="A0A7X0W6S8"/>
<dbReference type="Gene3D" id="3.40.50.300">
    <property type="entry name" value="P-loop containing nucleotide triphosphate hydrolases"/>
    <property type="match status" value="1"/>
</dbReference>
<reference evidence="5 6" key="1">
    <citation type="submission" date="2020-03" db="EMBL/GenBank/DDBJ databases">
        <title>Soil Listeria distribution.</title>
        <authorList>
            <person name="Liao J."/>
            <person name="Wiedmann M."/>
        </authorList>
    </citation>
    <scope>NUCLEOTIDE SEQUENCE [LARGE SCALE GENOMIC DNA]</scope>
    <source>
        <strain evidence="5 6">FSL L7-1829</strain>
    </source>
</reference>
<dbReference type="EMBL" id="JAAROP010000021">
    <property type="protein sequence ID" value="MBC1323938.1"/>
    <property type="molecule type" value="Genomic_DNA"/>
</dbReference>
<dbReference type="InterPro" id="IPR003593">
    <property type="entry name" value="AAA+_ATPase"/>
</dbReference>
<evidence type="ECO:0000256" key="3">
    <source>
        <dbReference type="ARBA" id="ARBA00022840"/>
    </source>
</evidence>
<evidence type="ECO:0000256" key="1">
    <source>
        <dbReference type="ARBA" id="ARBA00022448"/>
    </source>
</evidence>
<evidence type="ECO:0000313" key="5">
    <source>
        <dbReference type="EMBL" id="MBC1323938.1"/>
    </source>
</evidence>
<dbReference type="SUPFAM" id="SSF52540">
    <property type="entry name" value="P-loop containing nucleoside triphosphate hydrolases"/>
    <property type="match status" value="1"/>
</dbReference>
<dbReference type="InterPro" id="IPR051782">
    <property type="entry name" value="ABC_Transporter_VariousFunc"/>
</dbReference>
<evidence type="ECO:0000313" key="6">
    <source>
        <dbReference type="Proteomes" id="UP000522007"/>
    </source>
</evidence>
<dbReference type="Pfam" id="PF00005">
    <property type="entry name" value="ABC_tran"/>
    <property type="match status" value="1"/>
</dbReference>
<feature type="domain" description="ABC transporter" evidence="4">
    <location>
        <begin position="5"/>
        <end position="230"/>
    </location>
</feature>
<dbReference type="PANTHER" id="PTHR42939:SF1">
    <property type="entry name" value="ABC TRANSPORTER ATP-BINDING PROTEIN ALBC-RELATED"/>
    <property type="match status" value="1"/>
</dbReference>
<dbReference type="Pfam" id="PF13732">
    <property type="entry name" value="DrrA1-3_C"/>
    <property type="match status" value="1"/>
</dbReference>
<dbReference type="GO" id="GO:0005524">
    <property type="term" value="F:ATP binding"/>
    <property type="evidence" value="ECO:0007669"/>
    <property type="project" value="UniProtKB-KW"/>
</dbReference>
<name>A0A7X0W6S8_LISWE</name>
<sequence length="302" mass="34013">MNGKLKIHDLKKKYNGKWAVKGINLTLNEKECVALIGPNGAGKTTMINMIVQILSQDEGEITLDGHNAKTVREKIGFLPQYPQFYGWMSAAECLRFMGKLSNMGKKELESRITEVLQLVGLSGSINKKISTYSGGMRQRLGIAQAILHRPELLVLDEPVSALDPIGRREIIALLEKLKKETTILFSTHILKDAEEICDRIAIIKNGELIADQTIDQLMKEEHSSVFDVEFIGATEVWQETLLQSKYIEKVDKIGRVYQVHALDKKAGANVILETLMKIDGELIRVEARHRSLEEIFMEKVSK</sequence>
<keyword evidence="3 5" id="KW-0067">ATP-binding</keyword>
<dbReference type="InterPro" id="IPR025302">
    <property type="entry name" value="DrrA1/2-like_C"/>
</dbReference>
<dbReference type="Proteomes" id="UP000522007">
    <property type="component" value="Unassembled WGS sequence"/>
</dbReference>
<dbReference type="InterPro" id="IPR017871">
    <property type="entry name" value="ABC_transporter-like_CS"/>
</dbReference>
<gene>
    <name evidence="5" type="ORF">HB853_13470</name>
</gene>
<dbReference type="PROSITE" id="PS50893">
    <property type="entry name" value="ABC_TRANSPORTER_2"/>
    <property type="match status" value="1"/>
</dbReference>
<evidence type="ECO:0000259" key="4">
    <source>
        <dbReference type="PROSITE" id="PS50893"/>
    </source>
</evidence>
<dbReference type="PANTHER" id="PTHR42939">
    <property type="entry name" value="ABC TRANSPORTER ATP-BINDING PROTEIN ALBC-RELATED"/>
    <property type="match status" value="1"/>
</dbReference>
<proteinExistence type="predicted"/>
<evidence type="ECO:0000256" key="2">
    <source>
        <dbReference type="ARBA" id="ARBA00022741"/>
    </source>
</evidence>